<keyword evidence="4" id="KW-0808">Transferase</keyword>
<dbReference type="InterPro" id="IPR003362">
    <property type="entry name" value="Bact_transf"/>
</dbReference>
<keyword evidence="5" id="KW-1185">Reference proteome</keyword>
<evidence type="ECO:0000256" key="1">
    <source>
        <dbReference type="ARBA" id="ARBA00006464"/>
    </source>
</evidence>
<dbReference type="GO" id="GO:0016740">
    <property type="term" value="F:transferase activity"/>
    <property type="evidence" value="ECO:0007669"/>
    <property type="project" value="UniProtKB-KW"/>
</dbReference>
<proteinExistence type="inferred from homology"/>
<comment type="similarity">
    <text evidence="1">Belongs to the bacterial sugar transferase family.</text>
</comment>
<evidence type="ECO:0000256" key="2">
    <source>
        <dbReference type="SAM" id="Phobius"/>
    </source>
</evidence>
<dbReference type="Pfam" id="PF02397">
    <property type="entry name" value="Bac_transf"/>
    <property type="match status" value="1"/>
</dbReference>
<feature type="domain" description="Bacterial sugar transferase" evidence="3">
    <location>
        <begin position="10"/>
        <end position="194"/>
    </location>
</feature>
<keyword evidence="2" id="KW-1133">Transmembrane helix</keyword>
<feature type="transmembrane region" description="Helical" evidence="2">
    <location>
        <begin position="12"/>
        <end position="38"/>
    </location>
</feature>
<dbReference type="PANTHER" id="PTHR30576">
    <property type="entry name" value="COLANIC BIOSYNTHESIS UDP-GLUCOSE LIPID CARRIER TRANSFERASE"/>
    <property type="match status" value="1"/>
</dbReference>
<keyword evidence="2" id="KW-0472">Membrane</keyword>
<dbReference type="RefSeq" id="WP_386113375.1">
    <property type="nucleotide sequence ID" value="NZ_JBHTKM010000001.1"/>
</dbReference>
<evidence type="ECO:0000313" key="5">
    <source>
        <dbReference type="Proteomes" id="UP001597086"/>
    </source>
</evidence>
<evidence type="ECO:0000313" key="4">
    <source>
        <dbReference type="EMBL" id="MFD1014628.1"/>
    </source>
</evidence>
<name>A0ABW3KP59_9FLAO</name>
<dbReference type="PANTHER" id="PTHR30576:SF0">
    <property type="entry name" value="UNDECAPRENYL-PHOSPHATE N-ACETYLGALACTOSAMINYL 1-PHOSPHATE TRANSFERASE-RELATED"/>
    <property type="match status" value="1"/>
</dbReference>
<keyword evidence="2" id="KW-0812">Transmembrane</keyword>
<gene>
    <name evidence="4" type="ORF">ACFQ13_01730</name>
</gene>
<reference evidence="5" key="1">
    <citation type="journal article" date="2019" name="Int. J. Syst. Evol. Microbiol.">
        <title>The Global Catalogue of Microorganisms (GCM) 10K type strain sequencing project: providing services to taxonomists for standard genome sequencing and annotation.</title>
        <authorList>
            <consortium name="The Broad Institute Genomics Platform"/>
            <consortium name="The Broad Institute Genome Sequencing Center for Infectious Disease"/>
            <person name="Wu L."/>
            <person name="Ma J."/>
        </authorList>
    </citation>
    <scope>NUCLEOTIDE SEQUENCE [LARGE SCALE GENOMIC DNA]</scope>
    <source>
        <strain evidence="5">CCUG 56098</strain>
    </source>
</reference>
<accession>A0ABW3KP59</accession>
<sequence>MITTPQRYFKRLFDLVIVILSIPFILFPVLLLTLIAMIDTREWGIFSQQRIGQHGLPFKIYKIKTLAVRTGIGGTRENGPSSYGHFLRRSKLNELPQLYNVLKGDMSLVGPRPDLPGFADALKGKDQIILKVKPGLTGLASLKYRHEDDILARQPNPEEYNRTIIWVDKVKINRNYIQNYTFYLDLSILLKSILNQPYTDDKHHG</sequence>
<evidence type="ECO:0000259" key="3">
    <source>
        <dbReference type="Pfam" id="PF02397"/>
    </source>
</evidence>
<organism evidence="4 5">
    <name type="scientific">Winogradskyella rapida</name>
    <dbReference type="NCBI Taxonomy" id="549701"/>
    <lineage>
        <taxon>Bacteria</taxon>
        <taxon>Pseudomonadati</taxon>
        <taxon>Bacteroidota</taxon>
        <taxon>Flavobacteriia</taxon>
        <taxon>Flavobacteriales</taxon>
        <taxon>Flavobacteriaceae</taxon>
        <taxon>Winogradskyella</taxon>
    </lineage>
</organism>
<dbReference type="EMBL" id="JBHTKM010000001">
    <property type="protein sequence ID" value="MFD1014628.1"/>
    <property type="molecule type" value="Genomic_DNA"/>
</dbReference>
<protein>
    <submittedName>
        <fullName evidence="4">Sugar transferase</fullName>
    </submittedName>
</protein>
<comment type="caution">
    <text evidence="4">The sequence shown here is derived from an EMBL/GenBank/DDBJ whole genome shotgun (WGS) entry which is preliminary data.</text>
</comment>
<dbReference type="Proteomes" id="UP001597086">
    <property type="component" value="Unassembled WGS sequence"/>
</dbReference>